<comment type="caution">
    <text evidence="1">The sequence shown here is derived from an EMBL/GenBank/DDBJ whole genome shotgun (WGS) entry which is preliminary data.</text>
</comment>
<keyword evidence="2" id="KW-1185">Reference proteome</keyword>
<dbReference type="EMBL" id="JANKHG010000001">
    <property type="protein sequence ID" value="MCR2745256.1"/>
    <property type="molecule type" value="Genomic_DNA"/>
</dbReference>
<sequence length="66" mass="7639">MTEKHVNTWSSWFDSGKVTVDFMSDREQDLLLAENLELFMHTENFEKENAIADKDRLDACNKSDAA</sequence>
<dbReference type="Proteomes" id="UP001165267">
    <property type="component" value="Unassembled WGS sequence"/>
</dbReference>
<accession>A0ABT1XDA5</accession>
<gene>
    <name evidence="1" type="ORF">NSP04_01175</name>
</gene>
<dbReference type="RefSeq" id="WP_257510505.1">
    <property type="nucleotide sequence ID" value="NZ_JANKHG010000001.1"/>
</dbReference>
<organism evidence="1 2">
    <name type="scientific">Limnobacter parvus</name>
    <dbReference type="NCBI Taxonomy" id="2939690"/>
    <lineage>
        <taxon>Bacteria</taxon>
        <taxon>Pseudomonadati</taxon>
        <taxon>Pseudomonadota</taxon>
        <taxon>Betaproteobacteria</taxon>
        <taxon>Burkholderiales</taxon>
        <taxon>Burkholderiaceae</taxon>
        <taxon>Limnobacter</taxon>
    </lineage>
</organism>
<evidence type="ECO:0000313" key="1">
    <source>
        <dbReference type="EMBL" id="MCR2745256.1"/>
    </source>
</evidence>
<reference evidence="1" key="1">
    <citation type="submission" date="2022-07" db="EMBL/GenBank/DDBJ databases">
        <authorList>
            <person name="Xamxidin M."/>
        </authorList>
    </citation>
    <scope>NUCLEOTIDE SEQUENCE</scope>
    <source>
        <strain evidence="1">YS8-69</strain>
    </source>
</reference>
<evidence type="ECO:0000313" key="2">
    <source>
        <dbReference type="Proteomes" id="UP001165267"/>
    </source>
</evidence>
<protein>
    <submittedName>
        <fullName evidence="1">Uncharacterized protein</fullName>
    </submittedName>
</protein>
<name>A0ABT1XDA5_9BURK</name>
<proteinExistence type="predicted"/>